<evidence type="ECO:0000313" key="2">
    <source>
        <dbReference type="Proteomes" id="UP000279446"/>
    </source>
</evidence>
<evidence type="ECO:0000313" key="1">
    <source>
        <dbReference type="EMBL" id="RUT45167.1"/>
    </source>
</evidence>
<accession>A0A433Y6V1</accession>
<dbReference type="AlphaFoldDB" id="A0A433Y6V1"/>
<protein>
    <submittedName>
        <fullName evidence="1">Uncharacterized protein</fullName>
    </submittedName>
</protein>
<dbReference type="Proteomes" id="UP000279446">
    <property type="component" value="Unassembled WGS sequence"/>
</dbReference>
<proteinExistence type="predicted"/>
<gene>
    <name evidence="1" type="ORF">EJP82_15920</name>
</gene>
<dbReference type="OrthoDB" id="2679013at2"/>
<organism evidence="1 2">
    <name type="scientific">Paenibacillus anaericanus</name>
    <dbReference type="NCBI Taxonomy" id="170367"/>
    <lineage>
        <taxon>Bacteria</taxon>
        <taxon>Bacillati</taxon>
        <taxon>Bacillota</taxon>
        <taxon>Bacilli</taxon>
        <taxon>Bacillales</taxon>
        <taxon>Paenibacillaceae</taxon>
        <taxon>Paenibacillus</taxon>
    </lineage>
</organism>
<reference evidence="1 2" key="1">
    <citation type="submission" date="2018-12" db="EMBL/GenBank/DDBJ databases">
        <authorList>
            <person name="Sun L."/>
            <person name="Chen Z."/>
        </authorList>
    </citation>
    <scope>NUCLEOTIDE SEQUENCE [LARGE SCALE GENOMIC DNA]</scope>
    <source>
        <strain evidence="1 2">DSM 15890</strain>
    </source>
</reference>
<dbReference type="RefSeq" id="WP_127193061.1">
    <property type="nucleotide sequence ID" value="NZ_RZNY01000013.1"/>
</dbReference>
<sequence>MKMHKLKLELTAALVVVLLLCTTIGSGSVAAATLQFTDAVRASLVKTAGTAGSTKQAKLVKQYDDLAALQKQAMEWDNKTSTLHYNNEALVTAIRKKIKEIDADKIIKLEDQVKQIKAKYQPLFNTYSSLTKQVAAVKSFKDKSLYKVLRGEADVMKIAVGLARQDIRTKEDSLKAAKSDKSRKATQIRSILTEITPLKTKITAERSLQSTPNKSITTEWTNFKGAAKKGDADRSGDCLARLLTLSGQITTYKQNMYNLEVKISAVIQRANSQLP</sequence>
<comment type="caution">
    <text evidence="1">The sequence shown here is derived from an EMBL/GenBank/DDBJ whole genome shotgun (WGS) entry which is preliminary data.</text>
</comment>
<dbReference type="EMBL" id="RZNY01000013">
    <property type="protein sequence ID" value="RUT45167.1"/>
    <property type="molecule type" value="Genomic_DNA"/>
</dbReference>
<name>A0A433Y6V1_9BACL</name>
<keyword evidence="2" id="KW-1185">Reference proteome</keyword>